<dbReference type="RefSeq" id="WP_098737590.1">
    <property type="nucleotide sequence ID" value="NZ_PDKW01000041.1"/>
</dbReference>
<sequence>MAGSKVTLAELEVRMSGLSAVEKYNTLIQGAGSATEIAAKQFEALDRQQQAVAASASTTTTRLRETDREWKSLERSIPGTTAAMERFTRVSGQADAALAAGRITAEQHAAAVAKLKERYVGAAESAPKLVAANENAAKSTKLAAHEVTNLSYQLQDAAVQLTGGQSPFLVLMQQGPQATGAVGGVGRALALITSPMGLAVTGAAALVGGIALIGIRAASIEGQLRSLSVTTKAFGTEAQTSAEQLRGIAKDLYAGGAGKDEASATAGVLASTRGITAALAREFAKLGSDMAAGLGQSVDGTVKDLAKIATEGYPAIMKLQEAIGFLTPTEVAAIRAMSEHGRQAEALAVTLEALHRRFDGLRKDSMSPAATAMHELGVQFDRLVDAAAGSTITIGVTVALSDGFKAMADFLQNPTLEGFGKIAKVGAYVASPGGTIIGSYIADRLFSEEDATALQRRITEAQSRLDSIMADKSGDPATVTLEIERARNDIAALEKRLDEINKRTAGAKAATAPTAPTDTPANVPAHRSANDISGDTTAWIAQQQKAREYVDAQSHAVDRLSEALKGNAVERAFAAAQMRAEDEIREHHLEGVEAERIRILRRREVMLQMAASYGDELRNLALSAQGNLDLAKAYGISEAAAIRQKAANDAIAAAASNAAVNIKELTEANVRAAAGAAAADLAKQATDLARMAELQLRVAHAVGISGAAQQEAQRQVDVYRATAPAIAAAQAAEAQGNFELAQRLHDLASAYNIASQAKEHADAVTPVQEFPAEFLKSDEAMTTVLEVLE</sequence>
<evidence type="ECO:0000313" key="4">
    <source>
        <dbReference type="Proteomes" id="UP000225379"/>
    </source>
</evidence>
<dbReference type="Pfam" id="PF06791">
    <property type="entry name" value="TMP_2"/>
    <property type="match status" value="1"/>
</dbReference>
<keyword evidence="4" id="KW-1185">Reference proteome</keyword>
<dbReference type="EMBL" id="PDKW01000041">
    <property type="protein sequence ID" value="PGH56503.1"/>
    <property type="molecule type" value="Genomic_DNA"/>
</dbReference>
<dbReference type="InterPro" id="IPR009628">
    <property type="entry name" value="Phage_tape_measure_N"/>
</dbReference>
<evidence type="ECO:0000313" key="3">
    <source>
        <dbReference type="EMBL" id="PGH56503.1"/>
    </source>
</evidence>
<evidence type="ECO:0000256" key="1">
    <source>
        <dbReference type="SAM" id="MobiDB-lite"/>
    </source>
</evidence>
<dbReference type="OrthoDB" id="7294872at2"/>
<feature type="domain" description="Bacteriophage tail tape measure N-terminal" evidence="2">
    <location>
        <begin position="133"/>
        <end position="334"/>
    </location>
</feature>
<feature type="compositionally biased region" description="Low complexity" evidence="1">
    <location>
        <begin position="505"/>
        <end position="525"/>
    </location>
</feature>
<accession>A0A2B8BG34</accession>
<gene>
    <name evidence="3" type="ORF">CRT60_16405</name>
</gene>
<protein>
    <recommendedName>
        <fullName evidence="2">Bacteriophage tail tape measure N-terminal domain-containing protein</fullName>
    </recommendedName>
</protein>
<organism evidence="3 4">
    <name type="scientific">Azospirillum palustre</name>
    <dbReference type="NCBI Taxonomy" id="2044885"/>
    <lineage>
        <taxon>Bacteria</taxon>
        <taxon>Pseudomonadati</taxon>
        <taxon>Pseudomonadota</taxon>
        <taxon>Alphaproteobacteria</taxon>
        <taxon>Rhodospirillales</taxon>
        <taxon>Azospirillaceae</taxon>
        <taxon>Azospirillum</taxon>
    </lineage>
</organism>
<proteinExistence type="predicted"/>
<reference evidence="4" key="1">
    <citation type="submission" date="2017-10" db="EMBL/GenBank/DDBJ databases">
        <authorList>
            <person name="Kravchenko I.K."/>
            <person name="Grouzdev D.S."/>
        </authorList>
    </citation>
    <scope>NUCLEOTIDE SEQUENCE [LARGE SCALE GENOMIC DNA]</scope>
    <source>
        <strain evidence="4">B2</strain>
    </source>
</reference>
<feature type="region of interest" description="Disordered" evidence="1">
    <location>
        <begin position="505"/>
        <end position="534"/>
    </location>
</feature>
<comment type="caution">
    <text evidence="3">The sequence shown here is derived from an EMBL/GenBank/DDBJ whole genome shotgun (WGS) entry which is preliminary data.</text>
</comment>
<dbReference type="AlphaFoldDB" id="A0A2B8BG34"/>
<name>A0A2B8BG34_9PROT</name>
<evidence type="ECO:0000259" key="2">
    <source>
        <dbReference type="Pfam" id="PF06791"/>
    </source>
</evidence>
<dbReference type="Proteomes" id="UP000225379">
    <property type="component" value="Unassembled WGS sequence"/>
</dbReference>